<dbReference type="GO" id="GO:1902412">
    <property type="term" value="P:regulation of mitotic cytokinesis"/>
    <property type="evidence" value="ECO:0007669"/>
    <property type="project" value="InterPro"/>
</dbReference>
<name>A0AAN8M2L6_9TELE</name>
<dbReference type="AlphaFoldDB" id="A0AAN8M2L6"/>
<dbReference type="GO" id="GO:0030496">
    <property type="term" value="C:midbody"/>
    <property type="evidence" value="ECO:0007669"/>
    <property type="project" value="TreeGrafter"/>
</dbReference>
<reference evidence="3 4" key="1">
    <citation type="submission" date="2021-04" db="EMBL/GenBank/DDBJ databases">
        <authorList>
            <person name="De Guttry C."/>
            <person name="Zahm M."/>
            <person name="Klopp C."/>
            <person name="Cabau C."/>
            <person name="Louis A."/>
            <person name="Berthelot C."/>
            <person name="Parey E."/>
            <person name="Roest Crollius H."/>
            <person name="Montfort J."/>
            <person name="Robinson-Rechavi M."/>
            <person name="Bucao C."/>
            <person name="Bouchez O."/>
            <person name="Gislard M."/>
            <person name="Lluch J."/>
            <person name="Milhes M."/>
            <person name="Lampietro C."/>
            <person name="Lopez Roques C."/>
            <person name="Donnadieu C."/>
            <person name="Braasch I."/>
            <person name="Desvignes T."/>
            <person name="Postlethwait J."/>
            <person name="Bobe J."/>
            <person name="Wedekind C."/>
            <person name="Guiguen Y."/>
        </authorList>
    </citation>
    <scope>NUCLEOTIDE SEQUENCE [LARGE SCALE GENOMIC DNA]</scope>
    <source>
        <strain evidence="3">Cs_M1</strain>
        <tissue evidence="3">Blood</tissue>
    </source>
</reference>
<dbReference type="GO" id="GO:0008017">
    <property type="term" value="F:microtubule binding"/>
    <property type="evidence" value="ECO:0007669"/>
    <property type="project" value="InterPro"/>
</dbReference>
<feature type="domain" description="Doublecortin" evidence="2">
    <location>
        <begin position="1"/>
        <end position="59"/>
    </location>
</feature>
<evidence type="ECO:0000256" key="1">
    <source>
        <dbReference type="SAM" id="MobiDB-lite"/>
    </source>
</evidence>
<accession>A0AAN8M2L6</accession>
<comment type="caution">
    <text evidence="3">The sequence shown here is derived from an EMBL/GenBank/DDBJ whole genome shotgun (WGS) entry which is preliminary data.</text>
</comment>
<evidence type="ECO:0000313" key="4">
    <source>
        <dbReference type="Proteomes" id="UP001356427"/>
    </source>
</evidence>
<evidence type="ECO:0000313" key="3">
    <source>
        <dbReference type="EMBL" id="KAK6319937.1"/>
    </source>
</evidence>
<dbReference type="InterPro" id="IPR057424">
    <property type="entry name" value="Ubiquitin_DCDC1"/>
</dbReference>
<keyword evidence="4" id="KW-1185">Reference proteome</keyword>
<protein>
    <recommendedName>
        <fullName evidence="2">Doublecortin domain-containing protein</fullName>
    </recommendedName>
</protein>
<dbReference type="Pfam" id="PF25510">
    <property type="entry name" value="Ubiquitin_DCDC1"/>
    <property type="match status" value="1"/>
</dbReference>
<dbReference type="PANTHER" id="PTHR46302:SF3">
    <property type="entry name" value="DOUBLECORTIN DOMAIN-CONTAINING PROTEIN 1"/>
    <property type="match status" value="1"/>
</dbReference>
<feature type="region of interest" description="Disordered" evidence="1">
    <location>
        <begin position="254"/>
        <end position="334"/>
    </location>
</feature>
<sequence>MMDRLLQIIHQRLGSGVVYRPSGPCLVPTGLFDEQGGVVAGLRHLHTDQRLSYGEHYRSPHSAVLSLVLEKALVAVAGDRDYHHAVYRAPLDPDTALPTGFKKWEAVEGFPFDRRPCTTTETMDLKGTVDADAHFKQLMERPEMVLVPSATVVKRTRSASVQGPESSMGWPAAHIWIITKRQGRSRVRPCPSSAWLYPPWQSHWRTRRAPHTQRPTFSTYREGSMVELWKRWQHFSKGIPWVGPNLPAGWGQLCRGDPPRARGRGGGRIGGSRQTPVECQRSVDVMSVTPIMKQSQQNPQPPSRTRARQGPPRQEPTRQGPGPAGREPSWRWPC</sequence>
<dbReference type="InterPro" id="IPR043188">
    <property type="entry name" value="DCDC1"/>
</dbReference>
<organism evidence="3 4">
    <name type="scientific">Coregonus suidteri</name>
    <dbReference type="NCBI Taxonomy" id="861788"/>
    <lineage>
        <taxon>Eukaryota</taxon>
        <taxon>Metazoa</taxon>
        <taxon>Chordata</taxon>
        <taxon>Craniata</taxon>
        <taxon>Vertebrata</taxon>
        <taxon>Euteleostomi</taxon>
        <taxon>Actinopterygii</taxon>
        <taxon>Neopterygii</taxon>
        <taxon>Teleostei</taxon>
        <taxon>Protacanthopterygii</taxon>
        <taxon>Salmoniformes</taxon>
        <taxon>Salmonidae</taxon>
        <taxon>Coregoninae</taxon>
        <taxon>Coregonus</taxon>
    </lineage>
</organism>
<dbReference type="PANTHER" id="PTHR46302">
    <property type="entry name" value="DOUBLECORTIN DOMAIN-CONTAINING PROTEIN 1"/>
    <property type="match status" value="1"/>
</dbReference>
<proteinExistence type="predicted"/>
<dbReference type="EMBL" id="JAGTTL010000007">
    <property type="protein sequence ID" value="KAK6319937.1"/>
    <property type="molecule type" value="Genomic_DNA"/>
</dbReference>
<gene>
    <name evidence="3" type="ORF">J4Q44_G00090440</name>
</gene>
<dbReference type="Proteomes" id="UP001356427">
    <property type="component" value="Unassembled WGS sequence"/>
</dbReference>
<evidence type="ECO:0000259" key="2">
    <source>
        <dbReference type="Pfam" id="PF25510"/>
    </source>
</evidence>